<accession>A0A545V5G1</accession>
<gene>
    <name evidence="2" type="ORF">IF1G_04193</name>
</gene>
<protein>
    <recommendedName>
        <fullName evidence="4">PARP catalytic domain-containing protein</fullName>
    </recommendedName>
</protein>
<evidence type="ECO:0000313" key="3">
    <source>
        <dbReference type="Proteomes" id="UP000315783"/>
    </source>
</evidence>
<keyword evidence="3" id="KW-1185">Reference proteome</keyword>
<comment type="caution">
    <text evidence="2">The sequence shown here is derived from an EMBL/GenBank/DDBJ whole genome shotgun (WGS) entry which is preliminary data.</text>
</comment>
<dbReference type="Gene3D" id="3.90.228.10">
    <property type="match status" value="1"/>
</dbReference>
<evidence type="ECO:0000256" key="1">
    <source>
        <dbReference type="SAM" id="MobiDB-lite"/>
    </source>
</evidence>
<dbReference type="SUPFAM" id="SSF56399">
    <property type="entry name" value="ADP-ribosylation"/>
    <property type="match status" value="1"/>
</dbReference>
<organism evidence="2 3">
    <name type="scientific">Cordyceps javanica</name>
    <dbReference type="NCBI Taxonomy" id="43265"/>
    <lineage>
        <taxon>Eukaryota</taxon>
        <taxon>Fungi</taxon>
        <taxon>Dikarya</taxon>
        <taxon>Ascomycota</taxon>
        <taxon>Pezizomycotina</taxon>
        <taxon>Sordariomycetes</taxon>
        <taxon>Hypocreomycetidae</taxon>
        <taxon>Hypocreales</taxon>
        <taxon>Cordycipitaceae</taxon>
        <taxon>Cordyceps</taxon>
    </lineage>
</organism>
<evidence type="ECO:0008006" key="4">
    <source>
        <dbReference type="Google" id="ProtNLM"/>
    </source>
</evidence>
<evidence type="ECO:0000313" key="2">
    <source>
        <dbReference type="EMBL" id="TQV96953.1"/>
    </source>
</evidence>
<dbReference type="AlphaFoldDB" id="A0A545V5G1"/>
<reference evidence="2 3" key="1">
    <citation type="journal article" date="2019" name="Appl. Microbiol. Biotechnol.">
        <title>Genome sequence of Isaria javanica and comparative genome analysis insights into family S53 peptidase evolution in fungal entomopathogens.</title>
        <authorList>
            <person name="Lin R."/>
            <person name="Zhang X."/>
            <person name="Xin B."/>
            <person name="Zou M."/>
            <person name="Gao Y."/>
            <person name="Qin F."/>
            <person name="Hu Q."/>
            <person name="Xie B."/>
            <person name="Cheng X."/>
        </authorList>
    </citation>
    <scope>NUCLEOTIDE SEQUENCE [LARGE SCALE GENOMIC DNA]</scope>
    <source>
        <strain evidence="2 3">IJ1G</strain>
    </source>
</reference>
<name>A0A545V5G1_9HYPO</name>
<proteinExistence type="predicted"/>
<dbReference type="Proteomes" id="UP000315783">
    <property type="component" value="Unassembled WGS sequence"/>
</dbReference>
<feature type="region of interest" description="Disordered" evidence="1">
    <location>
        <begin position="340"/>
        <end position="360"/>
    </location>
</feature>
<dbReference type="EMBL" id="SPUK01000005">
    <property type="protein sequence ID" value="TQV96953.1"/>
    <property type="molecule type" value="Genomic_DNA"/>
</dbReference>
<sequence>MGSTLHSFLESYRPPSLQSWSCENEDLDSHWRFEFAHIRVSLTLSHRLSNNTYHVANLDVRDIHGPVRRRDLDPIRRDVRALFNSPSAPVPSSSSHHLRTTDMSVAVLQGLERVAAFESRVAAEEEDARRRAHGWDATQISSWDEVLANPRGLDASTVADTAHDLLGQTPAELVAGISDEFRVVHVESVVRGDLLARFLHYQRALGETLQRAGSAGQNLRRCMPPGGGGGCDRRLPSRLEDVVADMIRPRVTFHGTPLRSVRSIVRHGFVKPGRVVDGRVVASPRTGIAYDRGIYSSPCPGYALSYAVGGGSNNQRVATPLGMLPSLRLVVCATVMGRTLGPRQQRDGDGDDDYDRAPDARVHGPLADGFDAHWDGGLEYITHHEAAMLPCYVIHLDLGSAAARAAKRAAEARKAAAMKWFPYGYGTARGTRFVVEEVGEVSDDEEDYGEWQEDRHAYLSMEKEGHWLDSDEHAHTGALFAEVDDDDAGGKKGPLFLDGYQTARY</sequence>